<keyword evidence="2" id="KW-0132">Cell division</keyword>
<evidence type="ECO:0000259" key="4">
    <source>
        <dbReference type="Pfam" id="PF13525"/>
    </source>
</evidence>
<dbReference type="InterPro" id="IPR032519">
    <property type="entry name" value="YbgF_tri"/>
</dbReference>
<feature type="domain" description="YbgF trimerisation" evidence="5">
    <location>
        <begin position="86"/>
        <end position="141"/>
    </location>
</feature>
<dbReference type="PROSITE" id="PS50005">
    <property type="entry name" value="TPR"/>
    <property type="match status" value="1"/>
</dbReference>
<keyword evidence="2" id="KW-0131">Cell cycle</keyword>
<evidence type="ECO:0000256" key="2">
    <source>
        <dbReference type="HAMAP-Rule" id="MF_02066"/>
    </source>
</evidence>
<comment type="function">
    <text evidence="2">Mediates coordination of peptidoglycan synthesis and outer membrane constriction during cell division.</text>
</comment>
<evidence type="ECO:0000313" key="6">
    <source>
        <dbReference type="EMBL" id="OBS29872.1"/>
    </source>
</evidence>
<dbReference type="InterPro" id="IPR011990">
    <property type="entry name" value="TPR-like_helical_dom_sf"/>
</dbReference>
<comment type="caution">
    <text evidence="6">The sequence shown here is derived from an EMBL/GenBank/DDBJ whole genome shotgun (WGS) entry which is preliminary data.</text>
</comment>
<dbReference type="InterPro" id="IPR034706">
    <property type="entry name" value="CpoB"/>
</dbReference>
<dbReference type="STRING" id="1101373.A9O67_08555"/>
<dbReference type="GO" id="GO:0030288">
    <property type="term" value="C:outer membrane-bounded periplasmic space"/>
    <property type="evidence" value="ECO:0007669"/>
    <property type="project" value="UniProtKB-UniRule"/>
</dbReference>
<protein>
    <recommendedName>
        <fullName evidence="2">Cell division coordinator CpoB</fullName>
    </recommendedName>
</protein>
<dbReference type="NCBIfam" id="TIGR02795">
    <property type="entry name" value="tol_pal_ybgF"/>
    <property type="match status" value="1"/>
</dbReference>
<dbReference type="GO" id="GO:0043093">
    <property type="term" value="P:FtsZ-dependent cytokinesis"/>
    <property type="evidence" value="ECO:0007669"/>
    <property type="project" value="UniProtKB-UniRule"/>
</dbReference>
<comment type="subcellular location">
    <subcellularLocation>
        <location evidence="2">Periplasm</location>
    </subcellularLocation>
</comment>
<organism evidence="6 7">
    <name type="scientific">Tepidimonas fonticaldi</name>
    <dbReference type="NCBI Taxonomy" id="1101373"/>
    <lineage>
        <taxon>Bacteria</taxon>
        <taxon>Pseudomonadati</taxon>
        <taxon>Pseudomonadota</taxon>
        <taxon>Betaproteobacteria</taxon>
        <taxon>Burkholderiales</taxon>
        <taxon>Tepidimonas</taxon>
    </lineage>
</organism>
<dbReference type="Gene3D" id="1.25.40.10">
    <property type="entry name" value="Tetratricopeptide repeat domain"/>
    <property type="match status" value="1"/>
</dbReference>
<accession>A0A1A6DSH6</accession>
<dbReference type="Pfam" id="PF16331">
    <property type="entry name" value="TolA_bind_tri"/>
    <property type="match status" value="1"/>
</dbReference>
<name>A0A1A6DSH6_9BURK</name>
<feature type="repeat" description="TPR" evidence="3">
    <location>
        <begin position="192"/>
        <end position="225"/>
    </location>
</feature>
<keyword evidence="2" id="KW-0574">Periplasm</keyword>
<keyword evidence="1 2" id="KW-0732">Signal</keyword>
<dbReference type="Proteomes" id="UP000091969">
    <property type="component" value="Unassembled WGS sequence"/>
</dbReference>
<dbReference type="GO" id="GO:0070206">
    <property type="term" value="P:protein trimerization"/>
    <property type="evidence" value="ECO:0007669"/>
    <property type="project" value="InterPro"/>
</dbReference>
<keyword evidence="3" id="KW-0802">TPR repeat</keyword>
<dbReference type="InterPro" id="IPR014162">
    <property type="entry name" value="CpoB_C"/>
</dbReference>
<feature type="domain" description="Outer membrane lipoprotein BamD-like" evidence="4">
    <location>
        <begin position="155"/>
        <end position="276"/>
    </location>
</feature>
<dbReference type="SUPFAM" id="SSF48452">
    <property type="entry name" value="TPR-like"/>
    <property type="match status" value="1"/>
</dbReference>
<dbReference type="HAMAP" id="MF_02066">
    <property type="entry name" value="CpoB"/>
    <property type="match status" value="1"/>
</dbReference>
<gene>
    <name evidence="2" type="primary">cpoB</name>
    <name evidence="6" type="ORF">A9O67_08555</name>
</gene>
<dbReference type="OrthoDB" id="8525418at2"/>
<dbReference type="Gene3D" id="1.20.5.110">
    <property type="match status" value="1"/>
</dbReference>
<dbReference type="SMART" id="SM00028">
    <property type="entry name" value="TPR"/>
    <property type="match status" value="2"/>
</dbReference>
<feature type="coiled-coil region" evidence="2">
    <location>
        <begin position="53"/>
        <end position="129"/>
    </location>
</feature>
<dbReference type="RefSeq" id="WP_068610161.1">
    <property type="nucleotide sequence ID" value="NZ_LZDH01000065.1"/>
</dbReference>
<evidence type="ECO:0000256" key="1">
    <source>
        <dbReference type="ARBA" id="ARBA00022729"/>
    </source>
</evidence>
<evidence type="ECO:0000256" key="3">
    <source>
        <dbReference type="PROSITE-ProRule" id="PRU00339"/>
    </source>
</evidence>
<reference evidence="6 7" key="1">
    <citation type="submission" date="2016-06" db="EMBL/GenBank/DDBJ databases">
        <title>Genome sequence of Tepidimonas fonticaldi PL17.</title>
        <authorList>
            <person name="Pinnaka A.K."/>
        </authorList>
    </citation>
    <scope>NUCLEOTIDE SEQUENCE [LARGE SCALE GENOMIC DNA]</scope>
    <source>
        <strain evidence="6 7">PL17</strain>
    </source>
</reference>
<dbReference type="InterPro" id="IPR039565">
    <property type="entry name" value="BamD-like"/>
</dbReference>
<sequence>MSHTRFARSAAAGRLPVRRWRTALAAWVGGAVLAAAALPAHALFSDDEARRAILDLRSRVEAQRQALEATERQLQELQSGGDTARRGVLDVVNQIEAVRRELATLRGQQERLARDLADLQRQQRDALAAFDERLRALEPTKVTVDGTEFTARPDEKTAFEGAMAALRASDFPRAAKLYGDFLARYPGSGYAPLALYWQGNALYADRQYRTAIDSYQRLIDQSPEHPRAAEAMLAIASCQLELKDPKAARATWQALIKRYPDTEAAATARERLARLR</sequence>
<dbReference type="Pfam" id="PF13525">
    <property type="entry name" value="YfiO"/>
    <property type="match status" value="1"/>
</dbReference>
<dbReference type="InterPro" id="IPR019734">
    <property type="entry name" value="TPR_rpt"/>
</dbReference>
<dbReference type="EMBL" id="LZDH01000065">
    <property type="protein sequence ID" value="OBS29872.1"/>
    <property type="molecule type" value="Genomic_DNA"/>
</dbReference>
<keyword evidence="7" id="KW-1185">Reference proteome</keyword>
<dbReference type="AlphaFoldDB" id="A0A1A6DSH6"/>
<keyword evidence="2" id="KW-0175">Coiled coil</keyword>
<proteinExistence type="inferred from homology"/>
<evidence type="ECO:0000259" key="5">
    <source>
        <dbReference type="Pfam" id="PF16331"/>
    </source>
</evidence>
<evidence type="ECO:0000313" key="7">
    <source>
        <dbReference type="Proteomes" id="UP000091969"/>
    </source>
</evidence>
<comment type="similarity">
    <text evidence="2">Belongs to the CpoB family.</text>
</comment>